<feature type="domain" description="Gfo/Idh/MocA-like oxidoreductase C-terminal" evidence="3">
    <location>
        <begin position="133"/>
        <end position="318"/>
    </location>
</feature>
<dbReference type="SUPFAM" id="SSF51735">
    <property type="entry name" value="NAD(P)-binding Rossmann-fold domains"/>
    <property type="match status" value="1"/>
</dbReference>
<name>A0A942TIU9_9BACI</name>
<organism evidence="4 5">
    <name type="scientific">Lederbergia citri</name>
    <dbReference type="NCBI Taxonomy" id="2833580"/>
    <lineage>
        <taxon>Bacteria</taxon>
        <taxon>Bacillati</taxon>
        <taxon>Bacillota</taxon>
        <taxon>Bacilli</taxon>
        <taxon>Bacillales</taxon>
        <taxon>Bacillaceae</taxon>
        <taxon>Lederbergia</taxon>
    </lineage>
</organism>
<comment type="similarity">
    <text evidence="1">Belongs to the Gfo/Idh/MocA family.</text>
</comment>
<dbReference type="GO" id="GO:0000166">
    <property type="term" value="F:nucleotide binding"/>
    <property type="evidence" value="ECO:0007669"/>
    <property type="project" value="InterPro"/>
</dbReference>
<evidence type="ECO:0000313" key="4">
    <source>
        <dbReference type="EMBL" id="MBS4197412.1"/>
    </source>
</evidence>
<accession>A0A942TIU9</accession>
<dbReference type="InterPro" id="IPR004104">
    <property type="entry name" value="Gfo/Idh/MocA-like_OxRdtase_C"/>
</dbReference>
<evidence type="ECO:0000259" key="3">
    <source>
        <dbReference type="Pfam" id="PF02894"/>
    </source>
</evidence>
<dbReference type="PANTHER" id="PTHR43377:SF1">
    <property type="entry name" value="BILIVERDIN REDUCTASE A"/>
    <property type="match status" value="1"/>
</dbReference>
<evidence type="ECO:0000256" key="1">
    <source>
        <dbReference type="ARBA" id="ARBA00010928"/>
    </source>
</evidence>
<evidence type="ECO:0000313" key="5">
    <source>
        <dbReference type="Proteomes" id="UP000681414"/>
    </source>
</evidence>
<dbReference type="Gene3D" id="3.30.360.10">
    <property type="entry name" value="Dihydrodipicolinate Reductase, domain 2"/>
    <property type="match status" value="1"/>
</dbReference>
<dbReference type="InterPro" id="IPR000683">
    <property type="entry name" value="Gfo/Idh/MocA-like_OxRdtase_N"/>
</dbReference>
<gene>
    <name evidence="4" type="ORF">KHA97_20415</name>
</gene>
<sequence length="323" mass="35592">MKVAVVGSGKLGQRHLASWTKIEGIEIVGVIARNQERLNKVTSGYATKAFNSIEELVANTDVDVIDICTPTHTHAALVMEAANHKKHVICEKPLALTSEEAEDIIKVCAENNVQLLVGQTLRFFPEYANARVQVKNGAIGNPGVMRLSRGVPHPAKDSWYTDESKSGGLFMDLGVHDLDWVLWTFGDVERVMAKRVKRSGLEYGFINLKMTDGTIVHVELSWAETKFKASFELTGDKGMITYNHDDSNPLAVQFRSDENVQLPRNILEKDPYQRQLEHFVKCISGEAQPIITAVDALKVTKVVEAAIKSANEGQPVTLGKGGN</sequence>
<dbReference type="RefSeq" id="WP_213126640.1">
    <property type="nucleotide sequence ID" value="NZ_JAGYPG010000004.1"/>
</dbReference>
<proteinExistence type="inferred from homology"/>
<protein>
    <submittedName>
        <fullName evidence="4">Gfo/Idh/MocA family oxidoreductase</fullName>
    </submittedName>
</protein>
<reference evidence="4 5" key="1">
    <citation type="submission" date="2021-05" db="EMBL/GenBank/DDBJ databases">
        <title>Novel Bacillus species.</title>
        <authorList>
            <person name="Liu G."/>
        </authorList>
    </citation>
    <scope>NUCLEOTIDE SEQUENCE [LARGE SCALE GENOMIC DNA]</scope>
    <source>
        <strain evidence="5">FJAT-49780</strain>
    </source>
</reference>
<evidence type="ECO:0000259" key="2">
    <source>
        <dbReference type="Pfam" id="PF01408"/>
    </source>
</evidence>
<dbReference type="Pfam" id="PF01408">
    <property type="entry name" value="GFO_IDH_MocA"/>
    <property type="match status" value="1"/>
</dbReference>
<feature type="domain" description="Gfo/Idh/MocA-like oxidoreductase N-terminal" evidence="2">
    <location>
        <begin position="1"/>
        <end position="118"/>
    </location>
</feature>
<dbReference type="SUPFAM" id="SSF55347">
    <property type="entry name" value="Glyceraldehyde-3-phosphate dehydrogenase-like, C-terminal domain"/>
    <property type="match status" value="1"/>
</dbReference>
<dbReference type="AlphaFoldDB" id="A0A942TIU9"/>
<comment type="caution">
    <text evidence="4">The sequence shown here is derived from an EMBL/GenBank/DDBJ whole genome shotgun (WGS) entry which is preliminary data.</text>
</comment>
<dbReference type="Proteomes" id="UP000681414">
    <property type="component" value="Unassembled WGS sequence"/>
</dbReference>
<dbReference type="PANTHER" id="PTHR43377">
    <property type="entry name" value="BILIVERDIN REDUCTASE A"/>
    <property type="match status" value="1"/>
</dbReference>
<dbReference type="Pfam" id="PF02894">
    <property type="entry name" value="GFO_IDH_MocA_C"/>
    <property type="match status" value="1"/>
</dbReference>
<dbReference type="EMBL" id="JAGYPG010000004">
    <property type="protein sequence ID" value="MBS4197412.1"/>
    <property type="molecule type" value="Genomic_DNA"/>
</dbReference>
<keyword evidence="5" id="KW-1185">Reference proteome</keyword>
<dbReference type="InterPro" id="IPR051450">
    <property type="entry name" value="Gfo/Idh/MocA_Oxidoreductases"/>
</dbReference>
<dbReference type="InterPro" id="IPR036291">
    <property type="entry name" value="NAD(P)-bd_dom_sf"/>
</dbReference>
<dbReference type="Gene3D" id="3.40.50.720">
    <property type="entry name" value="NAD(P)-binding Rossmann-like Domain"/>
    <property type="match status" value="1"/>
</dbReference>